<evidence type="ECO:0000259" key="2">
    <source>
        <dbReference type="PROSITE" id="PS51253"/>
    </source>
</evidence>
<evidence type="ECO:0000313" key="3">
    <source>
        <dbReference type="EMBL" id="KAJ8951920.1"/>
    </source>
</evidence>
<organism evidence="3 4">
    <name type="scientific">Rhamnusium bicolor</name>
    <dbReference type="NCBI Taxonomy" id="1586634"/>
    <lineage>
        <taxon>Eukaryota</taxon>
        <taxon>Metazoa</taxon>
        <taxon>Ecdysozoa</taxon>
        <taxon>Arthropoda</taxon>
        <taxon>Hexapoda</taxon>
        <taxon>Insecta</taxon>
        <taxon>Pterygota</taxon>
        <taxon>Neoptera</taxon>
        <taxon>Endopterygota</taxon>
        <taxon>Coleoptera</taxon>
        <taxon>Polyphaga</taxon>
        <taxon>Cucujiformia</taxon>
        <taxon>Chrysomeloidea</taxon>
        <taxon>Cerambycidae</taxon>
        <taxon>Lepturinae</taxon>
        <taxon>Rhagiini</taxon>
        <taxon>Rhamnusium</taxon>
    </lineage>
</organism>
<evidence type="ECO:0000256" key="1">
    <source>
        <dbReference type="ARBA" id="ARBA00023125"/>
    </source>
</evidence>
<accession>A0AAV8YLZ0</accession>
<evidence type="ECO:0000313" key="4">
    <source>
        <dbReference type="Proteomes" id="UP001162156"/>
    </source>
</evidence>
<keyword evidence="4" id="KW-1185">Reference proteome</keyword>
<dbReference type="Gene3D" id="1.10.10.60">
    <property type="entry name" value="Homeodomain-like"/>
    <property type="match status" value="1"/>
</dbReference>
<name>A0AAV8YLZ0_9CUCU</name>
<dbReference type="EMBL" id="JANEYF010002066">
    <property type="protein sequence ID" value="KAJ8951920.1"/>
    <property type="molecule type" value="Genomic_DNA"/>
</dbReference>
<reference evidence="3" key="1">
    <citation type="journal article" date="2023" name="Insect Mol. Biol.">
        <title>Genome sequencing provides insights into the evolution of gene families encoding plant cell wall-degrading enzymes in longhorned beetles.</title>
        <authorList>
            <person name="Shin N.R."/>
            <person name="Okamura Y."/>
            <person name="Kirsch R."/>
            <person name="Pauchet Y."/>
        </authorList>
    </citation>
    <scope>NUCLEOTIDE SEQUENCE</scope>
    <source>
        <strain evidence="3">RBIC_L_NR</strain>
    </source>
</reference>
<dbReference type="GO" id="GO:0003677">
    <property type="term" value="F:DNA binding"/>
    <property type="evidence" value="ECO:0007669"/>
    <property type="project" value="UniProtKB-KW"/>
</dbReference>
<dbReference type="InterPro" id="IPR006600">
    <property type="entry name" value="HTH_CenpB_DNA-bd_dom"/>
</dbReference>
<keyword evidence="1" id="KW-0238">DNA-binding</keyword>
<dbReference type="AlphaFoldDB" id="A0AAV8YLZ0"/>
<sequence>MVEWDEDKMRQAIEDVRNVLPYKTAARNFCIPLMSLKRRCKAKNKLALNEKKKLGSKTQIFTEEQEQELISHILDMESRMYVLTSKDVRSIAYQLAVKNGIRHPFSEQTKLARKDWLTGFHKRHPELSLRSPEATSAARCYKR</sequence>
<feature type="domain" description="HTH CENPB-type" evidence="2">
    <location>
        <begin position="53"/>
        <end position="130"/>
    </location>
</feature>
<comment type="caution">
    <text evidence="3">The sequence shown here is derived from an EMBL/GenBank/DDBJ whole genome shotgun (WGS) entry which is preliminary data.</text>
</comment>
<protein>
    <recommendedName>
        <fullName evidence="2">HTH CENPB-type domain-containing protein</fullName>
    </recommendedName>
</protein>
<proteinExistence type="predicted"/>
<dbReference type="PROSITE" id="PS51253">
    <property type="entry name" value="HTH_CENPB"/>
    <property type="match status" value="1"/>
</dbReference>
<gene>
    <name evidence="3" type="ORF">NQ314_007628</name>
</gene>
<dbReference type="Proteomes" id="UP001162156">
    <property type="component" value="Unassembled WGS sequence"/>
</dbReference>